<protein>
    <recommendedName>
        <fullName evidence="4">Hsp70 family protein</fullName>
    </recommendedName>
</protein>
<evidence type="ECO:0000313" key="2">
    <source>
        <dbReference type="EMBL" id="GES99760.1"/>
    </source>
</evidence>
<evidence type="ECO:0008006" key="4">
    <source>
        <dbReference type="Google" id="ProtNLM"/>
    </source>
</evidence>
<keyword evidence="1" id="KW-0175">Coiled coil</keyword>
<accession>A0A8H3M800</accession>
<proteinExistence type="predicted"/>
<organism evidence="2 3">
    <name type="scientific">Rhizophagus clarus</name>
    <dbReference type="NCBI Taxonomy" id="94130"/>
    <lineage>
        <taxon>Eukaryota</taxon>
        <taxon>Fungi</taxon>
        <taxon>Fungi incertae sedis</taxon>
        <taxon>Mucoromycota</taxon>
        <taxon>Glomeromycotina</taxon>
        <taxon>Glomeromycetes</taxon>
        <taxon>Glomerales</taxon>
        <taxon>Glomeraceae</taxon>
        <taxon>Rhizophagus</taxon>
    </lineage>
</organism>
<dbReference type="AlphaFoldDB" id="A0A8H3M800"/>
<sequence>MTNERSKSENLIPNKHHEVVEKLEIGFNKLNKKFANLLQENKTIKQQYKNLQEKNQEILSINSDLNEKNQEILRINSDLNEQNQENLRKISDLNDLNEINQKVLHENSCLIIQNELLNKKYYGLKEKLKKRDEELEKLRQYILEVDENDINKVNDDINNNLTMSNNKRLEKSVKISYSDIKVVVGLDFGTVYSGFSYCHVASNQEICSNDIWPGEIGRFKTNTILQYDDDYNNVVLWGAAALAKRPNRRQNSKRTRPVELFKLYLGSLQDDLKPSLPIDYKKAITDFLREIGKVIKERIECCWPSVNYFENVLLVLTVPAEYSVKDISIMRECIFYANLIKESDSQKLRFTTESDATALYCGKNMSHNIGETIMIIDCGKGTVDITTRTLIGNNPLQLGEVTAQISDFCGSAFIDDEFVKFLRERLGNNAIDGLIENHYSQYQFIVKDFCQHAKDPFTGDDPNFSYMIDIAPSLYDYEEIMEEFIDVKYNDIKEMFDIVVNRIIRLIHTQFSNIQETCSRVSLVGEFSENRYLQNRIKEEFGHRINNISIPVQPTTAIARGAVIYGLSVISTGLTDLNDSNDSKITPILKVLKYTYGIECYADWKESDPLYRKTYGKISRFSTMVKRGTNIEIGQSFSYNIAPEPNQASKNFAIYYTREYNAEFCDESGMRLLGVLRIDLPDTHLDNRNINFELIFGENKITAFARNEPNGQKYMINFPYSNDDY</sequence>
<dbReference type="EMBL" id="BLAL01000285">
    <property type="protein sequence ID" value="GES99760.1"/>
    <property type="molecule type" value="Genomic_DNA"/>
</dbReference>
<dbReference type="PANTHER" id="PTHR14187">
    <property type="entry name" value="ALPHA KINASE/ELONGATION FACTOR 2 KINASE"/>
    <property type="match status" value="1"/>
</dbReference>
<name>A0A8H3M800_9GLOM</name>
<dbReference type="Proteomes" id="UP000615446">
    <property type="component" value="Unassembled WGS sequence"/>
</dbReference>
<reference evidence="2" key="1">
    <citation type="submission" date="2019-10" db="EMBL/GenBank/DDBJ databases">
        <title>Conservation and host-specific expression of non-tandemly repeated heterogenous ribosome RNA gene in arbuscular mycorrhizal fungi.</title>
        <authorList>
            <person name="Maeda T."/>
            <person name="Kobayashi Y."/>
            <person name="Nakagawa T."/>
            <person name="Ezawa T."/>
            <person name="Yamaguchi K."/>
            <person name="Bino T."/>
            <person name="Nishimoto Y."/>
            <person name="Shigenobu S."/>
            <person name="Kawaguchi M."/>
        </authorList>
    </citation>
    <scope>NUCLEOTIDE SEQUENCE</scope>
    <source>
        <strain evidence="2">HR1</strain>
    </source>
</reference>
<feature type="coiled-coil region" evidence="1">
    <location>
        <begin position="20"/>
        <end position="96"/>
    </location>
</feature>
<dbReference type="Gene3D" id="3.30.420.40">
    <property type="match status" value="2"/>
</dbReference>
<dbReference type="PANTHER" id="PTHR14187:SF5">
    <property type="entry name" value="HEAT SHOCK 70 KDA PROTEIN 12A"/>
    <property type="match status" value="1"/>
</dbReference>
<evidence type="ECO:0000256" key="1">
    <source>
        <dbReference type="SAM" id="Coils"/>
    </source>
</evidence>
<evidence type="ECO:0000313" key="3">
    <source>
        <dbReference type="Proteomes" id="UP000615446"/>
    </source>
</evidence>
<dbReference type="Gene3D" id="3.90.640.10">
    <property type="entry name" value="Actin, Chain A, domain 4"/>
    <property type="match status" value="1"/>
</dbReference>
<comment type="caution">
    <text evidence="2">The sequence shown here is derived from an EMBL/GenBank/DDBJ whole genome shotgun (WGS) entry which is preliminary data.</text>
</comment>
<gene>
    <name evidence="2" type="ORF">RCL2_002624400</name>
</gene>
<dbReference type="OrthoDB" id="2382823at2759"/>
<dbReference type="InterPro" id="IPR043129">
    <property type="entry name" value="ATPase_NBD"/>
</dbReference>
<dbReference type="SUPFAM" id="SSF53067">
    <property type="entry name" value="Actin-like ATPase domain"/>
    <property type="match status" value="2"/>
</dbReference>